<evidence type="ECO:0000313" key="4">
    <source>
        <dbReference type="Proteomes" id="UP000595564"/>
    </source>
</evidence>
<dbReference type="SUPFAM" id="SSF159133">
    <property type="entry name" value="EutN/CcmL-like"/>
    <property type="match status" value="1"/>
</dbReference>
<dbReference type="Proteomes" id="UP000595564">
    <property type="component" value="Chromosome"/>
</dbReference>
<accession>A0A7R6PSG2</accession>
<dbReference type="InterPro" id="IPR036677">
    <property type="entry name" value="EutN_CcmL_sf"/>
</dbReference>
<evidence type="ECO:0000256" key="1">
    <source>
        <dbReference type="ARBA" id="ARBA00024322"/>
    </source>
</evidence>
<sequence length="87" mass="9471">MLIGKVIGSIWATKKLDSFEGKKLLLVQPFDENLKPENRYIVAVDTVQAGKGDIIFYATSKEAAIPFKNDNMPADAAIVGIIDGFSL</sequence>
<dbReference type="PANTHER" id="PTHR36539">
    <property type="entry name" value="ETHANOLAMINE UTILIZATION PROTEIN EUTN"/>
    <property type="match status" value="1"/>
</dbReference>
<protein>
    <submittedName>
        <fullName evidence="3">Ethanolamine utilization protein EutN</fullName>
    </submittedName>
</protein>
<keyword evidence="2" id="KW-1283">Bacterial microcompartment</keyword>
<gene>
    <name evidence="3" type="ORF">TTHT_2052</name>
</gene>
<dbReference type="GO" id="GO:0031469">
    <property type="term" value="C:bacterial microcompartment"/>
    <property type="evidence" value="ECO:0007669"/>
    <property type="project" value="UniProtKB-SubCell"/>
</dbReference>
<dbReference type="RefSeq" id="WP_201327801.1">
    <property type="nucleotide sequence ID" value="NZ_AP017470.1"/>
</dbReference>
<evidence type="ECO:0000256" key="2">
    <source>
        <dbReference type="ARBA" id="ARBA00024446"/>
    </source>
</evidence>
<dbReference type="Gene3D" id="2.40.50.220">
    <property type="entry name" value="EutN/Ccml"/>
    <property type="match status" value="1"/>
</dbReference>
<dbReference type="PROSITE" id="PS51932">
    <property type="entry name" value="BMV"/>
    <property type="match status" value="1"/>
</dbReference>
<proteinExistence type="predicted"/>
<reference evidence="3 4" key="1">
    <citation type="journal article" date="2012" name="Extremophiles">
        <title>Thermotomaculum hydrothermale gen. nov., sp. nov., a novel heterotrophic thermophile within the phylum Acidobacteria from a deep-sea hydrothermal vent chimney in the Southern Okinawa Trough.</title>
        <authorList>
            <person name="Izumi H."/>
            <person name="Nunoura T."/>
            <person name="Miyazaki M."/>
            <person name="Mino S."/>
            <person name="Toki T."/>
            <person name="Takai K."/>
            <person name="Sako Y."/>
            <person name="Sawabe T."/>
            <person name="Nakagawa S."/>
        </authorList>
    </citation>
    <scope>NUCLEOTIDE SEQUENCE [LARGE SCALE GENOMIC DNA]</scope>
    <source>
        <strain evidence="3 4">AC55</strain>
    </source>
</reference>
<dbReference type="EMBL" id="AP017470">
    <property type="protein sequence ID" value="BBB33491.1"/>
    <property type="molecule type" value="Genomic_DNA"/>
</dbReference>
<name>A0A7R6PSG2_9BACT</name>
<comment type="subcellular location">
    <subcellularLocation>
        <location evidence="1">Bacterial microcompartment</location>
    </subcellularLocation>
</comment>
<evidence type="ECO:0000313" key="3">
    <source>
        <dbReference type="EMBL" id="BBB33491.1"/>
    </source>
</evidence>
<organism evidence="3 4">
    <name type="scientific">Thermotomaculum hydrothermale</name>
    <dbReference type="NCBI Taxonomy" id="981385"/>
    <lineage>
        <taxon>Bacteria</taxon>
        <taxon>Pseudomonadati</taxon>
        <taxon>Acidobacteriota</taxon>
        <taxon>Holophagae</taxon>
        <taxon>Thermotomaculales</taxon>
        <taxon>Thermotomaculaceae</taxon>
        <taxon>Thermotomaculum</taxon>
    </lineage>
</organism>
<dbReference type="AlphaFoldDB" id="A0A7R6PSG2"/>
<dbReference type="InterPro" id="IPR004992">
    <property type="entry name" value="EutN_CcmL"/>
</dbReference>
<dbReference type="CDD" id="cd01614">
    <property type="entry name" value="EutN_CcmL"/>
    <property type="match status" value="1"/>
</dbReference>
<keyword evidence="4" id="KW-1185">Reference proteome</keyword>
<dbReference type="KEGG" id="thyd:TTHT_2052"/>
<dbReference type="Pfam" id="PF03319">
    <property type="entry name" value="EutN_CcmL"/>
    <property type="match status" value="1"/>
</dbReference>